<organism evidence="3 4">
    <name type="scientific">Cucurbita moschata</name>
    <name type="common">Winter crookneck squash</name>
    <name type="synonym">Cucurbita pepo var. moschata</name>
    <dbReference type="NCBI Taxonomy" id="3662"/>
    <lineage>
        <taxon>Eukaryota</taxon>
        <taxon>Viridiplantae</taxon>
        <taxon>Streptophyta</taxon>
        <taxon>Embryophyta</taxon>
        <taxon>Tracheophyta</taxon>
        <taxon>Spermatophyta</taxon>
        <taxon>Magnoliopsida</taxon>
        <taxon>eudicotyledons</taxon>
        <taxon>Gunneridae</taxon>
        <taxon>Pentapetalae</taxon>
        <taxon>rosids</taxon>
        <taxon>fabids</taxon>
        <taxon>Cucurbitales</taxon>
        <taxon>Cucurbitaceae</taxon>
        <taxon>Cucurbiteae</taxon>
        <taxon>Cucurbita</taxon>
    </lineage>
</organism>
<dbReference type="Gene3D" id="2.60.40.1820">
    <property type="match status" value="1"/>
</dbReference>
<dbReference type="SUPFAM" id="SSF117070">
    <property type="entry name" value="LEA14-like"/>
    <property type="match status" value="1"/>
</dbReference>
<proteinExistence type="predicted"/>
<keyword evidence="1" id="KW-0812">Transmembrane</keyword>
<protein>
    <submittedName>
        <fullName evidence="4">Uncharacterized protein LOC111453494</fullName>
    </submittedName>
</protein>
<feature type="transmembrane region" description="Helical" evidence="1">
    <location>
        <begin position="34"/>
        <end position="60"/>
    </location>
</feature>
<dbReference type="PANTHER" id="PTHR31852">
    <property type="entry name" value="LATE EMBRYOGENESIS ABUNDANT (LEA) HYDROXYPROLINE-RICH GLYCOPROTEIN FAMILY"/>
    <property type="match status" value="1"/>
</dbReference>
<dbReference type="AlphaFoldDB" id="A0A6J1GFM4"/>
<name>A0A6J1GFM4_CUCMO</name>
<keyword evidence="3" id="KW-1185">Reference proteome</keyword>
<dbReference type="Proteomes" id="UP000504609">
    <property type="component" value="Unplaced"/>
</dbReference>
<dbReference type="RefSeq" id="XP_022950379.1">
    <property type="nucleotide sequence ID" value="XM_023094611.1"/>
</dbReference>
<keyword evidence="1" id="KW-0472">Membrane</keyword>
<evidence type="ECO:0000259" key="2">
    <source>
        <dbReference type="Pfam" id="PF03168"/>
    </source>
</evidence>
<evidence type="ECO:0000313" key="4">
    <source>
        <dbReference type="RefSeq" id="XP_022950379.1"/>
    </source>
</evidence>
<keyword evidence="1" id="KW-1133">Transmembrane helix</keyword>
<dbReference type="InterPro" id="IPR004864">
    <property type="entry name" value="LEA_2"/>
</dbReference>
<dbReference type="GeneID" id="111453494"/>
<dbReference type="InterPro" id="IPR055301">
    <property type="entry name" value="Lea14-like_2"/>
</dbReference>
<evidence type="ECO:0000313" key="3">
    <source>
        <dbReference type="Proteomes" id="UP000504609"/>
    </source>
</evidence>
<sequence length="218" mass="23800">MEVASSSTSTSIKDSKSTKSVVDETARSRSRRNLCIGVSVAVAVVLLVVVIIVILAFTVFKPKRPITTINSVSIDDFDMSLSVVRTSVDFNITLVADVAITNPNKVGFSYSNSTAFFNYRGELVAEVPILAAEIDAGQTTQMNITLRILADRFVKTSTVFFDVVAGSMPLNAYARVSGKVRILGIFNIHMVSTTSCDFSINISERNIKDQQCNYHTKI</sequence>
<dbReference type="KEGG" id="cmos:111453494"/>
<gene>
    <name evidence="4" type="primary">LOC111453494</name>
</gene>
<feature type="domain" description="Late embryogenesis abundant protein LEA-2 subgroup" evidence="2">
    <location>
        <begin position="98"/>
        <end position="187"/>
    </location>
</feature>
<dbReference type="Pfam" id="PF03168">
    <property type="entry name" value="LEA_2"/>
    <property type="match status" value="1"/>
</dbReference>
<accession>A0A6J1GFM4</accession>
<evidence type="ECO:0000256" key="1">
    <source>
        <dbReference type="SAM" id="Phobius"/>
    </source>
</evidence>
<reference evidence="4" key="1">
    <citation type="submission" date="2025-08" db="UniProtKB">
        <authorList>
            <consortium name="RefSeq"/>
        </authorList>
    </citation>
    <scope>IDENTIFICATION</scope>
    <source>
        <tissue evidence="4">Young leaves</tissue>
    </source>
</reference>